<reference evidence="2 3" key="1">
    <citation type="submission" date="2022-12" db="EMBL/GenBank/DDBJ databases">
        <title>Polyphasic characterization of Geotalea uranireducens NIT-SL11 newly isolated from a complex of sewage sludge and microbially reduced graphene oxide.</title>
        <authorList>
            <person name="Xie L."/>
            <person name="Yoshida N."/>
            <person name="Meng L."/>
        </authorList>
    </citation>
    <scope>NUCLEOTIDE SEQUENCE [LARGE SCALE GENOMIC DNA]</scope>
    <source>
        <strain evidence="2 3">NIT-SL11</strain>
    </source>
</reference>
<feature type="transmembrane region" description="Helical" evidence="1">
    <location>
        <begin position="35"/>
        <end position="59"/>
    </location>
</feature>
<evidence type="ECO:0000313" key="2">
    <source>
        <dbReference type="EMBL" id="BDV42933.1"/>
    </source>
</evidence>
<evidence type="ECO:0000313" key="3">
    <source>
        <dbReference type="Proteomes" id="UP001317705"/>
    </source>
</evidence>
<accession>A0ABM8EKT3</accession>
<gene>
    <name evidence="2" type="ORF">GURASL_18560</name>
</gene>
<evidence type="ECO:0000256" key="1">
    <source>
        <dbReference type="SAM" id="Phobius"/>
    </source>
</evidence>
<keyword evidence="3" id="KW-1185">Reference proteome</keyword>
<proteinExistence type="predicted"/>
<sequence>MADMTQSIAGINDLATKLQSGSAGTGSSSLGLGSLLGGMSMTGLFISIVAGLIGSGYFIYGKKNANFKMLFSGLGLCVVPYFISSTILLVIACVAMAAAPFFL</sequence>
<feature type="transmembrane region" description="Helical" evidence="1">
    <location>
        <begin position="71"/>
        <end position="102"/>
    </location>
</feature>
<keyword evidence="1" id="KW-0472">Membrane</keyword>
<dbReference type="RefSeq" id="WP_282003667.1">
    <property type="nucleotide sequence ID" value="NZ_AP027151.1"/>
</dbReference>
<organism evidence="2 3">
    <name type="scientific">Geotalea uraniireducens</name>
    <dbReference type="NCBI Taxonomy" id="351604"/>
    <lineage>
        <taxon>Bacteria</taxon>
        <taxon>Pseudomonadati</taxon>
        <taxon>Thermodesulfobacteriota</taxon>
        <taxon>Desulfuromonadia</taxon>
        <taxon>Geobacterales</taxon>
        <taxon>Geobacteraceae</taxon>
        <taxon>Geotalea</taxon>
    </lineage>
</organism>
<name>A0ABM8EKT3_9BACT</name>
<protein>
    <submittedName>
        <fullName evidence="2">Uncharacterized protein</fullName>
    </submittedName>
</protein>
<keyword evidence="1" id="KW-0812">Transmembrane</keyword>
<dbReference type="Proteomes" id="UP001317705">
    <property type="component" value="Chromosome"/>
</dbReference>
<dbReference type="EMBL" id="AP027151">
    <property type="protein sequence ID" value="BDV42933.1"/>
    <property type="molecule type" value="Genomic_DNA"/>
</dbReference>
<keyword evidence="1" id="KW-1133">Transmembrane helix</keyword>